<dbReference type="InterPro" id="IPR018551">
    <property type="entry name" value="DUF2007"/>
</dbReference>
<keyword evidence="3" id="KW-1185">Reference proteome</keyword>
<dbReference type="InterPro" id="IPR011322">
    <property type="entry name" value="N-reg_PII-like_a/b"/>
</dbReference>
<name>A0A853IX88_9BURK</name>
<accession>A0A853IX88</accession>
<evidence type="ECO:0000313" key="2">
    <source>
        <dbReference type="EMBL" id="NZA02517.1"/>
    </source>
</evidence>
<feature type="domain" description="DUF2007" evidence="1">
    <location>
        <begin position="4"/>
        <end position="69"/>
    </location>
</feature>
<dbReference type="RefSeq" id="WP_180550844.1">
    <property type="nucleotide sequence ID" value="NZ_JACCKX010000001.1"/>
</dbReference>
<comment type="caution">
    <text evidence="2">The sequence shown here is derived from an EMBL/GenBank/DDBJ whole genome shotgun (WGS) entry which is preliminary data.</text>
</comment>
<evidence type="ECO:0000259" key="1">
    <source>
        <dbReference type="Pfam" id="PF09413"/>
    </source>
</evidence>
<dbReference type="SUPFAM" id="SSF54913">
    <property type="entry name" value="GlnB-like"/>
    <property type="match status" value="1"/>
</dbReference>
<dbReference type="EMBL" id="JACCKX010000001">
    <property type="protein sequence ID" value="NZA02517.1"/>
    <property type="molecule type" value="Genomic_DNA"/>
</dbReference>
<proteinExistence type="predicted"/>
<evidence type="ECO:0000313" key="3">
    <source>
        <dbReference type="Proteomes" id="UP000589716"/>
    </source>
</evidence>
<protein>
    <recommendedName>
        <fullName evidence="1">DUF2007 domain-containing protein</fullName>
    </recommendedName>
</protein>
<dbReference type="AlphaFoldDB" id="A0A853IX88"/>
<sequence>MLITVHRELNLLTAHTVRGLLVSEGIAATLFSEHMIALAWSKSLAYGEVQIQVPSIQADQARAVLADWQQGVFEEALEEQLALPADLCPRCAARDWRPVRAQGALLALLAWTVLMLTLVPAPPPLTGRRCGACGHAEPCRASENAA</sequence>
<dbReference type="Proteomes" id="UP000589716">
    <property type="component" value="Unassembled WGS sequence"/>
</dbReference>
<dbReference type="Gene3D" id="3.30.70.790">
    <property type="entry name" value="UreE, C-terminal domain"/>
    <property type="match status" value="1"/>
</dbReference>
<reference evidence="2 3" key="1">
    <citation type="submission" date="2020-07" db="EMBL/GenBank/DDBJ databases">
        <authorList>
            <person name="Maaloum M."/>
        </authorList>
    </citation>
    <scope>NUCLEOTIDE SEQUENCE [LARGE SCALE GENOMIC DNA]</scope>
    <source>
        <strain evidence="2 3">GCS-AN-3</strain>
    </source>
</reference>
<dbReference type="Pfam" id="PF09413">
    <property type="entry name" value="DUF2007"/>
    <property type="match status" value="1"/>
</dbReference>
<gene>
    <name evidence="2" type="ORF">H0I39_13485</name>
</gene>
<organism evidence="2 3">
    <name type="scientific">Ottowia beijingensis</name>
    <dbReference type="NCBI Taxonomy" id="1207057"/>
    <lineage>
        <taxon>Bacteria</taxon>
        <taxon>Pseudomonadati</taxon>
        <taxon>Pseudomonadota</taxon>
        <taxon>Betaproteobacteria</taxon>
        <taxon>Burkholderiales</taxon>
        <taxon>Comamonadaceae</taxon>
        <taxon>Ottowia</taxon>
    </lineage>
</organism>